<feature type="compositionally biased region" description="Basic and acidic residues" evidence="1">
    <location>
        <begin position="104"/>
        <end position="127"/>
    </location>
</feature>
<dbReference type="PANTHER" id="PTHR40132">
    <property type="entry name" value="PRE-MRNA-SPLICING FACTOR 38B"/>
    <property type="match status" value="1"/>
</dbReference>
<proteinExistence type="predicted"/>
<evidence type="ECO:0000256" key="1">
    <source>
        <dbReference type="SAM" id="MobiDB-lite"/>
    </source>
</evidence>
<sequence>MGSKAASELASVPSEDLDAYIAELIVQKARTKQAHADERGVASYLEPADTEAARVLNTNKRFLASVIRNVEGHNSALRRQQQRSEQRSASSSRAESAGSSKMRGWSDDERNTEEKARYGRSDVHSESSGEGMSSKMDKYFEEACSDSESRQSQRRSGAKDDKHSSSRKRRHDIERSSERDGRRSSSHRSHRSSRSERSERSERSRSGHSRPDDGASDDERRHRERSHTNRRSSDRKSEHKSRPRKRSASPPPAPPPPKVREWDLGK</sequence>
<dbReference type="Proteomes" id="UP000011976">
    <property type="component" value="Unassembled WGS sequence"/>
</dbReference>
<accession>M9LU75</accession>
<evidence type="ECO:0000313" key="3">
    <source>
        <dbReference type="Proteomes" id="UP000011976"/>
    </source>
</evidence>
<feature type="compositionally biased region" description="Low complexity" evidence="1">
    <location>
        <begin position="87"/>
        <end position="100"/>
    </location>
</feature>
<organism evidence="2 3">
    <name type="scientific">Pseudozyma antarctica (strain T-34)</name>
    <name type="common">Yeast</name>
    <name type="synonym">Candida antarctica</name>
    <dbReference type="NCBI Taxonomy" id="1151754"/>
    <lineage>
        <taxon>Eukaryota</taxon>
        <taxon>Fungi</taxon>
        <taxon>Dikarya</taxon>
        <taxon>Basidiomycota</taxon>
        <taxon>Ustilaginomycotina</taxon>
        <taxon>Ustilaginomycetes</taxon>
        <taxon>Ustilaginales</taxon>
        <taxon>Ustilaginaceae</taxon>
        <taxon>Moesziomyces</taxon>
    </lineage>
</organism>
<evidence type="ECO:0000313" key="2">
    <source>
        <dbReference type="EMBL" id="GAC72604.1"/>
    </source>
</evidence>
<dbReference type="EMBL" id="DF196773">
    <property type="protein sequence ID" value="GAC72604.1"/>
    <property type="molecule type" value="Genomic_DNA"/>
</dbReference>
<gene>
    <name evidence="2" type="ORF">PANT_7d00185</name>
</gene>
<dbReference type="PANTHER" id="PTHR40132:SF1">
    <property type="entry name" value="PRE-MRNA-SPLICING FACTOR 38B"/>
    <property type="match status" value="1"/>
</dbReference>
<feature type="compositionally biased region" description="Basic and acidic residues" evidence="1">
    <location>
        <begin position="171"/>
        <end position="183"/>
    </location>
</feature>
<reference evidence="3" key="1">
    <citation type="journal article" date="2013" name="Genome Announc.">
        <title>Genome sequence of the basidiomycetous yeast Pseudozyma antarctica T-34, a producer of the glycolipid biosurfactants mannosylerythritol lipids.</title>
        <authorList>
            <person name="Morita T."/>
            <person name="Koike H."/>
            <person name="Koyama Y."/>
            <person name="Hagiwara H."/>
            <person name="Ito E."/>
            <person name="Fukuoka T."/>
            <person name="Imura T."/>
            <person name="Machida M."/>
            <person name="Kitamoto D."/>
        </authorList>
    </citation>
    <scope>NUCLEOTIDE SEQUENCE [LARGE SCALE GENOMIC DNA]</scope>
    <source>
        <strain evidence="3">T-34</strain>
    </source>
</reference>
<dbReference type="STRING" id="1151754.M9LU75"/>
<protein>
    <submittedName>
        <fullName evidence="2">Uncharacterized protein</fullName>
    </submittedName>
</protein>
<dbReference type="OrthoDB" id="2431475at2759"/>
<feature type="compositionally biased region" description="Basic and acidic residues" evidence="1">
    <location>
        <begin position="135"/>
        <end position="164"/>
    </location>
</feature>
<feature type="compositionally biased region" description="Basic residues" evidence="1">
    <location>
        <begin position="238"/>
        <end position="247"/>
    </location>
</feature>
<feature type="region of interest" description="Disordered" evidence="1">
    <location>
        <begin position="70"/>
        <end position="266"/>
    </location>
</feature>
<dbReference type="AlphaFoldDB" id="M9LU75"/>
<name>M9LU75_PSEA3</name>
<feature type="compositionally biased region" description="Basic and acidic residues" evidence="1">
    <location>
        <begin position="193"/>
        <end position="221"/>
    </location>
</feature>